<proteinExistence type="predicted"/>
<evidence type="ECO:0000313" key="1">
    <source>
        <dbReference type="EMBL" id="EJK56132.1"/>
    </source>
</evidence>
<dbReference type="EMBL" id="AGNL01032350">
    <property type="protein sequence ID" value="EJK56132.1"/>
    <property type="molecule type" value="Genomic_DNA"/>
</dbReference>
<gene>
    <name evidence="1" type="ORF">THAOC_24039</name>
</gene>
<evidence type="ECO:0000313" key="2">
    <source>
        <dbReference type="Proteomes" id="UP000266841"/>
    </source>
</evidence>
<reference evidence="1 2" key="1">
    <citation type="journal article" date="2012" name="Genome Biol.">
        <title>Genome and low-iron response of an oceanic diatom adapted to chronic iron limitation.</title>
        <authorList>
            <person name="Lommer M."/>
            <person name="Specht M."/>
            <person name="Roy A.S."/>
            <person name="Kraemer L."/>
            <person name="Andreson R."/>
            <person name="Gutowska M.A."/>
            <person name="Wolf J."/>
            <person name="Bergner S.V."/>
            <person name="Schilhabel M.B."/>
            <person name="Klostermeier U.C."/>
            <person name="Beiko R.G."/>
            <person name="Rosenstiel P."/>
            <person name="Hippler M."/>
            <person name="Laroche J."/>
        </authorList>
    </citation>
    <scope>NUCLEOTIDE SEQUENCE [LARGE SCALE GENOMIC DNA]</scope>
    <source>
        <strain evidence="1 2">CCMP1005</strain>
    </source>
</reference>
<dbReference type="AlphaFoldDB" id="K0SBN2"/>
<organism evidence="1 2">
    <name type="scientific">Thalassiosira oceanica</name>
    <name type="common">Marine diatom</name>
    <dbReference type="NCBI Taxonomy" id="159749"/>
    <lineage>
        <taxon>Eukaryota</taxon>
        <taxon>Sar</taxon>
        <taxon>Stramenopiles</taxon>
        <taxon>Ochrophyta</taxon>
        <taxon>Bacillariophyta</taxon>
        <taxon>Coscinodiscophyceae</taxon>
        <taxon>Thalassiosirophycidae</taxon>
        <taxon>Thalassiosirales</taxon>
        <taxon>Thalassiosiraceae</taxon>
        <taxon>Thalassiosira</taxon>
    </lineage>
</organism>
<feature type="non-terminal residue" evidence="1">
    <location>
        <position position="160"/>
    </location>
</feature>
<sequence>MLVLVYLRRGNTGWRAGEKSRRRVYKTEPNGTRNLMQWDFLSRTACDPSMDLRSLSRALAVHPWPDAFTYPADACALCDWSPDDFTPPSELPSQLLSMILTKVFEVEHGQWLGEAAFKMALWIWSSRSPPRLLVFVFDDRQHRRNAAGPAGGPSPLLLRA</sequence>
<keyword evidence="2" id="KW-1185">Reference proteome</keyword>
<name>K0SBN2_THAOC</name>
<dbReference type="Proteomes" id="UP000266841">
    <property type="component" value="Unassembled WGS sequence"/>
</dbReference>
<accession>K0SBN2</accession>
<protein>
    <submittedName>
        <fullName evidence="1">Uncharacterized protein</fullName>
    </submittedName>
</protein>
<comment type="caution">
    <text evidence="1">The sequence shown here is derived from an EMBL/GenBank/DDBJ whole genome shotgun (WGS) entry which is preliminary data.</text>
</comment>